<dbReference type="Proteomes" id="UP000655225">
    <property type="component" value="Unassembled WGS sequence"/>
</dbReference>
<evidence type="ECO:0000313" key="3">
    <source>
        <dbReference type="Proteomes" id="UP000655225"/>
    </source>
</evidence>
<dbReference type="EMBL" id="JABCRI010000002">
    <property type="protein sequence ID" value="KAF8411516.1"/>
    <property type="molecule type" value="Genomic_DNA"/>
</dbReference>
<dbReference type="Pfam" id="PF16294">
    <property type="entry name" value="RSB_motif"/>
    <property type="match status" value="1"/>
</dbReference>
<dbReference type="InterPro" id="IPR035979">
    <property type="entry name" value="RBD_domain_sf"/>
</dbReference>
<name>A0A834ZZ61_TETSI</name>
<dbReference type="AlphaFoldDB" id="A0A834ZZ61"/>
<feature type="compositionally biased region" description="Low complexity" evidence="1">
    <location>
        <begin position="41"/>
        <end position="53"/>
    </location>
</feature>
<feature type="region of interest" description="Disordered" evidence="1">
    <location>
        <begin position="373"/>
        <end position="407"/>
    </location>
</feature>
<proteinExistence type="predicted"/>
<sequence>MSESISTDFVSINENNELKDNLNAENVHLELDIVEPEMVRPSSSDVPSSGGDVHTLDDQRSHENQGSVEEIDVSNATNVDFIKKNDRADGGSLEKLNLDRSSGDDSMEEDVLESKQNDSTHDIDEVGDKLELTKVCVVKEERPVDATGPDISFDKKEIPIVNKNSIAAPVEKRKLQDQEAVGNNEPPKRQRRWSSESVKIPKLQSSSLTSSTTPKDTFQPNIPKVNFTRSDPTLSGDVPKELPPSPKPSTNSLRIDRFLRPFTLKAVQELLAKTENVCSFWMDHIKTHCYVTYSSEEEAIQTRNAVFNLQWPSNGGRLLAAEFVDPQEVKVRVEALQFQDAPISTSPTVPPVPSPFFQPQSSTRQHVLRQQLLPSLPPPPPISDPSTARERITLPPPPPLPEKHDPPIVTLDDIFRKTRAIPRIYYLPLSEEQVAAKLTAQSKNTK</sequence>
<dbReference type="PANTHER" id="PTHR47031">
    <property type="entry name" value="SAP DNA-BINDING DOMAIN-CONTAINING PROTEIN"/>
    <property type="match status" value="1"/>
</dbReference>
<gene>
    <name evidence="2" type="ORF">HHK36_004068</name>
</gene>
<dbReference type="PANTHER" id="PTHR47031:SF3">
    <property type="entry name" value="SAP DOMAIN-CONTAINING PROTEIN"/>
    <property type="match status" value="1"/>
</dbReference>
<accession>A0A834ZZ61</accession>
<dbReference type="SUPFAM" id="SSF54928">
    <property type="entry name" value="RNA-binding domain, RBD"/>
    <property type="match status" value="1"/>
</dbReference>
<organism evidence="2 3">
    <name type="scientific">Tetracentron sinense</name>
    <name type="common">Spur-leaf</name>
    <dbReference type="NCBI Taxonomy" id="13715"/>
    <lineage>
        <taxon>Eukaryota</taxon>
        <taxon>Viridiplantae</taxon>
        <taxon>Streptophyta</taxon>
        <taxon>Embryophyta</taxon>
        <taxon>Tracheophyta</taxon>
        <taxon>Spermatophyta</taxon>
        <taxon>Magnoliopsida</taxon>
        <taxon>Trochodendrales</taxon>
        <taxon>Trochodendraceae</taxon>
        <taxon>Tetracentron</taxon>
    </lineage>
</organism>
<dbReference type="CDD" id="cd12432">
    <property type="entry name" value="RRM_ACINU"/>
    <property type="match status" value="1"/>
</dbReference>
<protein>
    <recommendedName>
        <fullName evidence="4">Apoptotic chromatin condensation inducer in the nucleus</fullName>
    </recommendedName>
</protein>
<feature type="region of interest" description="Disordered" evidence="1">
    <location>
        <begin position="34"/>
        <end position="126"/>
    </location>
</feature>
<feature type="region of interest" description="Disordered" evidence="1">
    <location>
        <begin position="169"/>
        <end position="252"/>
    </location>
</feature>
<reference evidence="2 3" key="1">
    <citation type="submission" date="2020-04" db="EMBL/GenBank/DDBJ databases">
        <title>Plant Genome Project.</title>
        <authorList>
            <person name="Zhang R.-G."/>
        </authorList>
    </citation>
    <scope>NUCLEOTIDE SEQUENCE [LARGE SCALE GENOMIC DNA]</scope>
    <source>
        <strain evidence="2">YNK0</strain>
        <tissue evidence="2">Leaf</tissue>
    </source>
</reference>
<dbReference type="OrthoDB" id="5348404at2759"/>
<evidence type="ECO:0008006" key="4">
    <source>
        <dbReference type="Google" id="ProtNLM"/>
    </source>
</evidence>
<dbReference type="GO" id="GO:0003676">
    <property type="term" value="F:nucleic acid binding"/>
    <property type="evidence" value="ECO:0007669"/>
    <property type="project" value="InterPro"/>
</dbReference>
<feature type="compositionally biased region" description="Basic and acidic residues" evidence="1">
    <location>
        <begin position="54"/>
        <end position="63"/>
    </location>
</feature>
<comment type="caution">
    <text evidence="2">The sequence shown here is derived from an EMBL/GenBank/DDBJ whole genome shotgun (WGS) entry which is preliminary data.</text>
</comment>
<dbReference type="InterPro" id="IPR032552">
    <property type="entry name" value="RSB_motif"/>
</dbReference>
<feature type="compositionally biased region" description="Basic and acidic residues" evidence="1">
    <location>
        <begin position="112"/>
        <end position="126"/>
    </location>
</feature>
<evidence type="ECO:0000313" key="2">
    <source>
        <dbReference type="EMBL" id="KAF8411516.1"/>
    </source>
</evidence>
<evidence type="ECO:0000256" key="1">
    <source>
        <dbReference type="SAM" id="MobiDB-lite"/>
    </source>
</evidence>
<dbReference type="InterPro" id="IPR034257">
    <property type="entry name" value="Acinus_RRM"/>
</dbReference>
<keyword evidence="3" id="KW-1185">Reference proteome</keyword>
<dbReference type="OMA" id="ERMSKHR"/>